<keyword evidence="1" id="KW-0812">Transmembrane</keyword>
<reference evidence="2 3" key="1">
    <citation type="journal article" date="2014" name="Am. J. Bot.">
        <title>Genome assembly and annotation for red clover (Trifolium pratense; Fabaceae).</title>
        <authorList>
            <person name="Istvanek J."/>
            <person name="Jaros M."/>
            <person name="Krenek A."/>
            <person name="Repkova J."/>
        </authorList>
    </citation>
    <scope>NUCLEOTIDE SEQUENCE [LARGE SCALE GENOMIC DNA]</scope>
    <source>
        <strain evidence="3">cv. Tatra</strain>
        <tissue evidence="2">Young leaves</tissue>
    </source>
</reference>
<proteinExistence type="predicted"/>
<feature type="transmembrane region" description="Helical" evidence="1">
    <location>
        <begin position="14"/>
        <end position="31"/>
    </location>
</feature>
<dbReference type="AlphaFoldDB" id="A0A2K3KBM0"/>
<protein>
    <submittedName>
        <fullName evidence="2">Auxin-induced protein 5ng4-like</fullName>
    </submittedName>
</protein>
<dbReference type="EMBL" id="ASHM01091104">
    <property type="protein sequence ID" value="PNX63673.1"/>
    <property type="molecule type" value="Genomic_DNA"/>
</dbReference>
<organism evidence="2 3">
    <name type="scientific">Trifolium pratense</name>
    <name type="common">Red clover</name>
    <dbReference type="NCBI Taxonomy" id="57577"/>
    <lineage>
        <taxon>Eukaryota</taxon>
        <taxon>Viridiplantae</taxon>
        <taxon>Streptophyta</taxon>
        <taxon>Embryophyta</taxon>
        <taxon>Tracheophyta</taxon>
        <taxon>Spermatophyta</taxon>
        <taxon>Magnoliopsida</taxon>
        <taxon>eudicotyledons</taxon>
        <taxon>Gunneridae</taxon>
        <taxon>Pentapetalae</taxon>
        <taxon>rosids</taxon>
        <taxon>fabids</taxon>
        <taxon>Fabales</taxon>
        <taxon>Fabaceae</taxon>
        <taxon>Papilionoideae</taxon>
        <taxon>50 kb inversion clade</taxon>
        <taxon>NPAAA clade</taxon>
        <taxon>Hologalegina</taxon>
        <taxon>IRL clade</taxon>
        <taxon>Trifolieae</taxon>
        <taxon>Trifolium</taxon>
    </lineage>
</organism>
<keyword evidence="1" id="KW-1133">Transmembrane helix</keyword>
<evidence type="ECO:0000313" key="2">
    <source>
        <dbReference type="EMBL" id="PNX63673.1"/>
    </source>
</evidence>
<evidence type="ECO:0000313" key="3">
    <source>
        <dbReference type="Proteomes" id="UP000236291"/>
    </source>
</evidence>
<feature type="transmembrane region" description="Helical" evidence="1">
    <location>
        <begin position="67"/>
        <end position="83"/>
    </location>
</feature>
<comment type="caution">
    <text evidence="2">The sequence shown here is derived from an EMBL/GenBank/DDBJ whole genome shotgun (WGS) entry which is preliminary data.</text>
</comment>
<sequence length="92" mass="10365">MKGIYNSLEGLKPIVLMVFVQIAYAAVNIIYKLVINDGMSMRVATAYRLTLASAFTIPLALIFDRSIFVPSLLIACCFMPLWLDNKNYFVHS</sequence>
<name>A0A2K3KBM0_TRIPR</name>
<keyword evidence="1" id="KW-0472">Membrane</keyword>
<gene>
    <name evidence="2" type="ORF">L195_g053623</name>
</gene>
<evidence type="ECO:0000256" key="1">
    <source>
        <dbReference type="SAM" id="Phobius"/>
    </source>
</evidence>
<dbReference type="STRING" id="57577.A0A2K3KBM0"/>
<dbReference type="Proteomes" id="UP000236291">
    <property type="component" value="Unassembled WGS sequence"/>
</dbReference>
<accession>A0A2K3KBM0</accession>
<reference evidence="2 3" key="2">
    <citation type="journal article" date="2017" name="Front. Plant Sci.">
        <title>Gene Classification and Mining of Molecular Markers Useful in Red Clover (Trifolium pratense) Breeding.</title>
        <authorList>
            <person name="Istvanek J."/>
            <person name="Dluhosova J."/>
            <person name="Dluhos P."/>
            <person name="Patkova L."/>
            <person name="Nedelnik J."/>
            <person name="Repkova J."/>
        </authorList>
    </citation>
    <scope>NUCLEOTIDE SEQUENCE [LARGE SCALE GENOMIC DNA]</scope>
    <source>
        <strain evidence="3">cv. Tatra</strain>
        <tissue evidence="2">Young leaves</tissue>
    </source>
</reference>